<comment type="caution">
    <text evidence="1">The sequence shown here is derived from an EMBL/GenBank/DDBJ whole genome shotgun (WGS) entry which is preliminary data.</text>
</comment>
<dbReference type="CDD" id="cd00081">
    <property type="entry name" value="Hint"/>
    <property type="match status" value="1"/>
</dbReference>
<accession>A0ABW0HTS0</accession>
<sequence length="209" mass="23695">MQVGDRVLSKDETTGEVTYKEVTATFNHETDEIYKIHVGGQTIESTFNHPFYVKDKGWTFVKDLKVGDLLVQSDGNTLKIENIELLHKLVTVYNMTVDEFHTYFVSDLGIWVHNTNPCWSKMSADELKKLAQADQKDIKQIKGNANDAWDFFNAQVDKSTINEVKPGVFVGKDSNGVTFTYRSESTYGNQEPTININGINGVRKIKFTD</sequence>
<name>A0ABW0HTS0_9BACL</name>
<reference evidence="2" key="1">
    <citation type="journal article" date="2019" name="Int. J. Syst. Evol. Microbiol.">
        <title>The Global Catalogue of Microorganisms (GCM) 10K type strain sequencing project: providing services to taxonomists for standard genome sequencing and annotation.</title>
        <authorList>
            <consortium name="The Broad Institute Genomics Platform"/>
            <consortium name="The Broad Institute Genome Sequencing Center for Infectious Disease"/>
            <person name="Wu L."/>
            <person name="Ma J."/>
        </authorList>
    </citation>
    <scope>NUCLEOTIDE SEQUENCE [LARGE SCALE GENOMIC DNA]</scope>
    <source>
        <strain evidence="2">CGMCC 1.18575</strain>
    </source>
</reference>
<dbReference type="InterPro" id="IPR036844">
    <property type="entry name" value="Hint_dom_sf"/>
</dbReference>
<dbReference type="Pfam" id="PF07591">
    <property type="entry name" value="PT-HINT"/>
    <property type="match status" value="1"/>
</dbReference>
<evidence type="ECO:0000313" key="2">
    <source>
        <dbReference type="Proteomes" id="UP001596113"/>
    </source>
</evidence>
<keyword evidence="2" id="KW-1185">Reference proteome</keyword>
<dbReference type="EMBL" id="JBHSMI010000028">
    <property type="protein sequence ID" value="MFC5404409.1"/>
    <property type="molecule type" value="Genomic_DNA"/>
</dbReference>
<protein>
    <submittedName>
        <fullName evidence="1">Polymorphic toxin-type HINT domain-containing protein</fullName>
    </submittedName>
</protein>
<dbReference type="InterPro" id="IPR006141">
    <property type="entry name" value="Intein_N"/>
</dbReference>
<dbReference type="Gene3D" id="2.170.16.10">
    <property type="entry name" value="Hedgehog/Intein (Hint) domain"/>
    <property type="match status" value="1"/>
</dbReference>
<dbReference type="Proteomes" id="UP001596113">
    <property type="component" value="Unassembled WGS sequence"/>
</dbReference>
<dbReference type="PROSITE" id="PS50817">
    <property type="entry name" value="INTEIN_N_TER"/>
    <property type="match status" value="1"/>
</dbReference>
<gene>
    <name evidence="1" type="ORF">ACFPOF_16870</name>
</gene>
<dbReference type="RefSeq" id="WP_378136009.1">
    <property type="nucleotide sequence ID" value="NZ_JBHSMI010000028.1"/>
</dbReference>
<dbReference type="InterPro" id="IPR030934">
    <property type="entry name" value="Intein_C"/>
</dbReference>
<organism evidence="1 2">
    <name type="scientific">Cohnella soli</name>
    <dbReference type="NCBI Taxonomy" id="425005"/>
    <lineage>
        <taxon>Bacteria</taxon>
        <taxon>Bacillati</taxon>
        <taxon>Bacillota</taxon>
        <taxon>Bacilli</taxon>
        <taxon>Bacillales</taxon>
        <taxon>Paenibacillaceae</taxon>
        <taxon>Cohnella</taxon>
    </lineage>
</organism>
<dbReference type="PROSITE" id="PS50818">
    <property type="entry name" value="INTEIN_C_TER"/>
    <property type="match status" value="1"/>
</dbReference>
<proteinExistence type="predicted"/>
<evidence type="ECO:0000313" key="1">
    <source>
        <dbReference type="EMBL" id="MFC5404409.1"/>
    </source>
</evidence>
<dbReference type="SUPFAM" id="SSF51294">
    <property type="entry name" value="Hedgehog/intein (Hint) domain"/>
    <property type="match status" value="1"/>
</dbReference>